<proteinExistence type="predicted"/>
<dbReference type="Proteomes" id="UP000602198">
    <property type="component" value="Unassembled WGS sequence"/>
</dbReference>
<dbReference type="EMBL" id="JAERRJ010000003">
    <property type="protein sequence ID" value="MBL1074483.1"/>
    <property type="molecule type" value="Genomic_DNA"/>
</dbReference>
<feature type="domain" description="DUF4132" evidence="1">
    <location>
        <begin position="742"/>
        <end position="922"/>
    </location>
</feature>
<protein>
    <submittedName>
        <fullName evidence="2">DUF4132 domain-containing protein</fullName>
    </submittedName>
</protein>
<reference evidence="2 3" key="1">
    <citation type="submission" date="2021-01" db="EMBL/GenBank/DDBJ databases">
        <title>WGS of actinomycetes isolated from Thailand.</title>
        <authorList>
            <person name="Thawai C."/>
        </authorList>
    </citation>
    <scope>NUCLEOTIDE SEQUENCE [LARGE SCALE GENOMIC DNA]</scope>
    <source>
        <strain evidence="2 3">LPG 2</strain>
    </source>
</reference>
<comment type="caution">
    <text evidence="2">The sequence shown here is derived from an EMBL/GenBank/DDBJ whole genome shotgun (WGS) entry which is preliminary data.</text>
</comment>
<dbReference type="InterPro" id="IPR025406">
    <property type="entry name" value="DUF4132"/>
</dbReference>
<keyword evidence="3" id="KW-1185">Reference proteome</keyword>
<evidence type="ECO:0000259" key="1">
    <source>
        <dbReference type="Pfam" id="PF13569"/>
    </source>
</evidence>
<organism evidence="2 3">
    <name type="scientific">Nocardia acididurans</name>
    <dbReference type="NCBI Taxonomy" id="2802282"/>
    <lineage>
        <taxon>Bacteria</taxon>
        <taxon>Bacillati</taxon>
        <taxon>Actinomycetota</taxon>
        <taxon>Actinomycetes</taxon>
        <taxon>Mycobacteriales</taxon>
        <taxon>Nocardiaceae</taxon>
        <taxon>Nocardia</taxon>
    </lineage>
</organism>
<evidence type="ECO:0000313" key="3">
    <source>
        <dbReference type="Proteomes" id="UP000602198"/>
    </source>
</evidence>
<gene>
    <name evidence="2" type="ORF">JK358_08745</name>
</gene>
<sequence length="997" mass="109797">MTHADEAWNPPTTWWAKGVPSRLCGPRPALDGDHAEADRALLLTSDLEKLRDALVGALSPSARLFRLRRTLVALPEDEYRTVVARLAELRTSVGSWYIRLASSVLADAEQQWVDEDVRTEESVAYQYPLLAASLTTREQLEIFSARSAFPRTGEQGLMLAYTAAVRIGPDIAFTMRDKPDWEWGGDDEPDLRKYADMLAHFATGEALDVLWLHSTRPFVTAAFLAAADRSPREAMRVLATAEDDSAKARRLRDRHARLHPDVAREFGIAPEPMSTAFPDDLPAVLREPPKKTSGRADALVLSGFHEPQPMSLSWKDEERTQWASACAEQYQSWQDPQTVAEWRSVAARTRPKRHGGSNGYEFSHLLALAPEEVALEYLGDLNVDSGFSFDALTRLVARLGSPAVDLLFAAARVRYDESPALLMPLTGAEPAKLMARWLTGKTFQDDAWSWFDRHIDSAAPDLIAFALAKKAADRKIASAALRALAARHGAVIRRVAAEFGTEVKAAVDALLATPESAQVPIPTPPRWCSAAGLPPVFLSENRTALPESAVTAVIVHLMMCGGDAAHPGITALRDIADPASLAEFGWALFEDWQLAGYPIRDRWVLHGLGLFGNDDTADRLTPLLCEWPFESAYARAVYGLEALTAIGTERALLHLHRLSENSKIGTLSYDAGKKIDEIAARLDLTTDELADRLVPALEFDDDGARTFDYGTRGFIVRLDDQLGLTVFDAERGTSGAWIACARRKGIPAPGVKDDSALAPAAHAVYRALRKNLKSETAEQIRRLEHAMVSGRRWTPPVHTRLFIEHPLLSRLARRLVWATFDAKERVTQAFRIAEDGSYAALDDKPVTLPADAALGIAHPVHLTGSVPQWAEVFADYEILQPFEQLHRRTFVADAPENAAGLRPFVDRTVSAGSLLGLLRRGWSDERTRDGVVYRFSRHVGGEPWVALEITPGIPLGVHASSWERQTITTAALHGANKLSNLHPVAAAELLRDLESLR</sequence>
<accession>A0ABS1M5T3</accession>
<dbReference type="RefSeq" id="WP_201945358.1">
    <property type="nucleotide sequence ID" value="NZ_JAERRJ010000003.1"/>
</dbReference>
<name>A0ABS1M5T3_9NOCA</name>
<dbReference type="Pfam" id="PF13569">
    <property type="entry name" value="DUF4132"/>
    <property type="match status" value="1"/>
</dbReference>
<evidence type="ECO:0000313" key="2">
    <source>
        <dbReference type="EMBL" id="MBL1074483.1"/>
    </source>
</evidence>